<dbReference type="SUPFAM" id="SSF103111">
    <property type="entry name" value="Activator of Hsp90 ATPase, Aha1"/>
    <property type="match status" value="1"/>
</dbReference>
<feature type="region of interest" description="Disordered" evidence="2">
    <location>
        <begin position="138"/>
        <end position="184"/>
    </location>
</feature>
<dbReference type="GO" id="GO:0051087">
    <property type="term" value="F:protein-folding chaperone binding"/>
    <property type="evidence" value="ECO:0007669"/>
    <property type="project" value="InterPro"/>
</dbReference>
<keyword evidence="5" id="KW-1185">Reference proteome</keyword>
<evidence type="ECO:0000313" key="5">
    <source>
        <dbReference type="Proteomes" id="UP001055712"/>
    </source>
</evidence>
<feature type="domain" description="Activator of Hsp90 ATPase AHSA1-like N-terminal" evidence="3">
    <location>
        <begin position="29"/>
        <end position="267"/>
    </location>
</feature>
<organism evidence="4 5">
    <name type="scientific">Chlorella vulgaris</name>
    <name type="common">Green alga</name>
    <dbReference type="NCBI Taxonomy" id="3077"/>
    <lineage>
        <taxon>Eukaryota</taxon>
        <taxon>Viridiplantae</taxon>
        <taxon>Chlorophyta</taxon>
        <taxon>core chlorophytes</taxon>
        <taxon>Trebouxiophyceae</taxon>
        <taxon>Chlorellales</taxon>
        <taxon>Chlorellaceae</taxon>
        <taxon>Chlorella clade</taxon>
        <taxon>Chlorella</taxon>
    </lineage>
</organism>
<dbReference type="EMBL" id="SIDB01000003">
    <property type="protein sequence ID" value="KAI3434878.1"/>
    <property type="molecule type" value="Genomic_DNA"/>
</dbReference>
<dbReference type="GO" id="GO:0006457">
    <property type="term" value="P:protein folding"/>
    <property type="evidence" value="ECO:0007669"/>
    <property type="project" value="TreeGrafter"/>
</dbReference>
<sequence>MALWGQGDPRWQVESRTDGTNVAGWHWAEINRIDWTKRRLAELLPGLAAEAEAEAIDDAPLSVRITSVKSVTGEAMLTTRKSNKRFAYYDLKITLGWEAVAPEAAATAAAEIEALDVGPHAATSAATDASAATELLAASSLSSADGGSPEAGLEEAQQPDQPQAGDAEPAAEAGSAGEPVAADGAALGANGGDAAAAAAVVAAPAVTGEITVGEFGSGSDHDDLEVSVTAAGGDDAAKRERLRRHAQAALLPLVLRQLDIYVRELGDA</sequence>
<dbReference type="OrthoDB" id="567237at2759"/>
<accession>A0A9D4TUU0</accession>
<dbReference type="Gene3D" id="3.15.10.20">
    <property type="entry name" value="Activator of Hsp90 ATPase Aha1, N-terminal domain"/>
    <property type="match status" value="1"/>
</dbReference>
<dbReference type="SMART" id="SM01000">
    <property type="entry name" value="Aha1_N"/>
    <property type="match status" value="1"/>
</dbReference>
<dbReference type="Pfam" id="PF09229">
    <property type="entry name" value="Aha1_N"/>
    <property type="match status" value="1"/>
</dbReference>
<dbReference type="AlphaFoldDB" id="A0A9D4TUU0"/>
<evidence type="ECO:0000256" key="1">
    <source>
        <dbReference type="ARBA" id="ARBA00006817"/>
    </source>
</evidence>
<name>A0A9D4TUU0_CHLVU</name>
<comment type="similarity">
    <text evidence="1">Belongs to the AHA1 family.</text>
</comment>
<comment type="caution">
    <text evidence="4">The sequence shown here is derived from an EMBL/GenBank/DDBJ whole genome shotgun (WGS) entry which is preliminary data.</text>
</comment>
<dbReference type="Proteomes" id="UP001055712">
    <property type="component" value="Unassembled WGS sequence"/>
</dbReference>
<dbReference type="InterPro" id="IPR015310">
    <property type="entry name" value="AHSA1-like_N"/>
</dbReference>
<reference evidence="4" key="2">
    <citation type="submission" date="2020-11" db="EMBL/GenBank/DDBJ databases">
        <authorList>
            <person name="Cecchin M."/>
            <person name="Marcolungo L."/>
            <person name="Rossato M."/>
            <person name="Girolomoni L."/>
            <person name="Cosentino E."/>
            <person name="Cuine S."/>
            <person name="Li-Beisson Y."/>
            <person name="Delledonne M."/>
            <person name="Ballottari M."/>
        </authorList>
    </citation>
    <scope>NUCLEOTIDE SEQUENCE</scope>
    <source>
        <strain evidence="4">211/11P</strain>
        <tissue evidence="4">Whole cell</tissue>
    </source>
</reference>
<reference evidence="4" key="1">
    <citation type="journal article" date="2019" name="Plant J.">
        <title>Chlorella vulgaris genome assembly and annotation reveals the molecular basis for metabolic acclimation to high light conditions.</title>
        <authorList>
            <person name="Cecchin M."/>
            <person name="Marcolungo L."/>
            <person name="Rossato M."/>
            <person name="Girolomoni L."/>
            <person name="Cosentino E."/>
            <person name="Cuine S."/>
            <person name="Li-Beisson Y."/>
            <person name="Delledonne M."/>
            <person name="Ballottari M."/>
        </authorList>
    </citation>
    <scope>NUCLEOTIDE SEQUENCE</scope>
    <source>
        <strain evidence="4">211/11P</strain>
    </source>
</reference>
<dbReference type="PANTHER" id="PTHR13009">
    <property type="entry name" value="HEAT SHOCK PROTEIN 90 HSP90 CO-CHAPERONE AHA-1"/>
    <property type="match status" value="1"/>
</dbReference>
<evidence type="ECO:0000259" key="3">
    <source>
        <dbReference type="SMART" id="SM01000"/>
    </source>
</evidence>
<dbReference type="GO" id="GO:0001671">
    <property type="term" value="F:ATPase activator activity"/>
    <property type="evidence" value="ECO:0007669"/>
    <property type="project" value="InterPro"/>
</dbReference>
<dbReference type="InterPro" id="IPR036338">
    <property type="entry name" value="Aha1"/>
</dbReference>
<evidence type="ECO:0000256" key="2">
    <source>
        <dbReference type="SAM" id="MobiDB-lite"/>
    </source>
</evidence>
<feature type="compositionally biased region" description="Low complexity" evidence="2">
    <location>
        <begin position="154"/>
        <end position="184"/>
    </location>
</feature>
<proteinExistence type="inferred from homology"/>
<dbReference type="PANTHER" id="PTHR13009:SF21">
    <property type="entry name" value="ACTIVATOR OF HSP90 ATPASE"/>
    <property type="match status" value="1"/>
</dbReference>
<evidence type="ECO:0000313" key="4">
    <source>
        <dbReference type="EMBL" id="KAI3434878.1"/>
    </source>
</evidence>
<protein>
    <recommendedName>
        <fullName evidence="3">Activator of Hsp90 ATPase AHSA1-like N-terminal domain-containing protein</fullName>
    </recommendedName>
</protein>
<dbReference type="GO" id="GO:0005829">
    <property type="term" value="C:cytosol"/>
    <property type="evidence" value="ECO:0007669"/>
    <property type="project" value="TreeGrafter"/>
</dbReference>
<gene>
    <name evidence="4" type="ORF">D9Q98_002932</name>
</gene>